<comment type="caution">
    <text evidence="1">The sequence shown here is derived from an EMBL/GenBank/DDBJ whole genome shotgun (WGS) entry which is preliminary data.</text>
</comment>
<evidence type="ECO:0000313" key="1">
    <source>
        <dbReference type="EMBL" id="KAF2633124.1"/>
    </source>
</evidence>
<keyword evidence="2" id="KW-1185">Reference proteome</keyword>
<protein>
    <submittedName>
        <fullName evidence="1">Uncharacterized protein</fullName>
    </submittedName>
</protein>
<accession>A0ACB6SGH5</accession>
<reference evidence="1" key="1">
    <citation type="journal article" date="2020" name="Stud. Mycol.">
        <title>101 Dothideomycetes genomes: a test case for predicting lifestyles and emergence of pathogens.</title>
        <authorList>
            <person name="Haridas S."/>
            <person name="Albert R."/>
            <person name="Binder M."/>
            <person name="Bloem J."/>
            <person name="Labutti K."/>
            <person name="Salamov A."/>
            <person name="Andreopoulos B."/>
            <person name="Baker S."/>
            <person name="Barry K."/>
            <person name="Bills G."/>
            <person name="Bluhm B."/>
            <person name="Cannon C."/>
            <person name="Castanera R."/>
            <person name="Culley D."/>
            <person name="Daum C."/>
            <person name="Ezra D."/>
            <person name="Gonzalez J."/>
            <person name="Henrissat B."/>
            <person name="Kuo A."/>
            <person name="Liang C."/>
            <person name="Lipzen A."/>
            <person name="Lutzoni F."/>
            <person name="Magnuson J."/>
            <person name="Mondo S."/>
            <person name="Nolan M."/>
            <person name="Ohm R."/>
            <person name="Pangilinan J."/>
            <person name="Park H.-J."/>
            <person name="Ramirez L."/>
            <person name="Alfaro M."/>
            <person name="Sun H."/>
            <person name="Tritt A."/>
            <person name="Yoshinaga Y."/>
            <person name="Zwiers L.-H."/>
            <person name="Turgeon B."/>
            <person name="Goodwin S."/>
            <person name="Spatafora J."/>
            <person name="Crous P."/>
            <person name="Grigoriev I."/>
        </authorList>
    </citation>
    <scope>NUCLEOTIDE SEQUENCE</scope>
    <source>
        <strain evidence="1">CBS 525.71</strain>
    </source>
</reference>
<name>A0ACB6SGH5_9PLEO</name>
<dbReference type="Proteomes" id="UP000799754">
    <property type="component" value="Unassembled WGS sequence"/>
</dbReference>
<sequence>MAAQVPEYYLSRNWDYPPTPDGPIQIGNVISSLKEPHRPLATVKPDIGSLITSTKTGTSLREEKGRSGGLSFMTTFLGGLLPLSGDVGINGERSSGKYFTFNSLDTTYINTAGGDTDKGDQTKYQAYIDRCVRADGVIRYLDRTWFRKHVWVVTGIKVVRGGGISTTQSSTTDVALGVQADGTAISGGAVPVGGGPEVCAGRKSKFNVSWNGSTDFVLAYKVSKIKVDKLGKAKKEREYLKGAYLELTTADAESFELAVTPVDKPRPDVKCSTFTVAETEGENLVTLGIVEDSDDED</sequence>
<gene>
    <name evidence="1" type="ORF">BU25DRAFT_406379</name>
</gene>
<dbReference type="EMBL" id="MU006702">
    <property type="protein sequence ID" value="KAF2633124.1"/>
    <property type="molecule type" value="Genomic_DNA"/>
</dbReference>
<proteinExistence type="predicted"/>
<evidence type="ECO:0000313" key="2">
    <source>
        <dbReference type="Proteomes" id="UP000799754"/>
    </source>
</evidence>
<organism evidence="1 2">
    <name type="scientific">Macroventuria anomochaeta</name>
    <dbReference type="NCBI Taxonomy" id="301207"/>
    <lineage>
        <taxon>Eukaryota</taxon>
        <taxon>Fungi</taxon>
        <taxon>Dikarya</taxon>
        <taxon>Ascomycota</taxon>
        <taxon>Pezizomycotina</taxon>
        <taxon>Dothideomycetes</taxon>
        <taxon>Pleosporomycetidae</taxon>
        <taxon>Pleosporales</taxon>
        <taxon>Pleosporineae</taxon>
        <taxon>Didymellaceae</taxon>
        <taxon>Macroventuria</taxon>
    </lineage>
</organism>